<dbReference type="EMBL" id="SETE01000005">
    <property type="protein sequence ID" value="RYM32801.1"/>
    <property type="molecule type" value="Genomic_DNA"/>
</dbReference>
<feature type="domain" description="Outer membrane protein beta-barrel" evidence="2">
    <location>
        <begin position="19"/>
        <end position="185"/>
    </location>
</feature>
<feature type="chain" id="PRO_5020821998" evidence="1">
    <location>
        <begin position="20"/>
        <end position="206"/>
    </location>
</feature>
<organism evidence="3 4">
    <name type="scientific">Brumimicrobium glaciale</name>
    <dbReference type="NCBI Taxonomy" id="200475"/>
    <lineage>
        <taxon>Bacteria</taxon>
        <taxon>Pseudomonadati</taxon>
        <taxon>Bacteroidota</taxon>
        <taxon>Flavobacteriia</taxon>
        <taxon>Flavobacteriales</taxon>
        <taxon>Crocinitomicaceae</taxon>
        <taxon>Brumimicrobium</taxon>
    </lineage>
</organism>
<dbReference type="OrthoDB" id="1467485at2"/>
<evidence type="ECO:0000313" key="3">
    <source>
        <dbReference type="EMBL" id="RYM32801.1"/>
    </source>
</evidence>
<evidence type="ECO:0000313" key="4">
    <source>
        <dbReference type="Proteomes" id="UP000293952"/>
    </source>
</evidence>
<feature type="signal peptide" evidence="1">
    <location>
        <begin position="1"/>
        <end position="19"/>
    </location>
</feature>
<sequence length="206" mass="23090">MKTIILFTVLIFCSLSLKAQSESNSEESKFRFGFNLGANYSMIKPVNTPTANYEISNGIGYNLGVLMDYSVTDNFIISPKTELAIHNSSMEFRNNSNGSSYSYKILPISLNVMTHFKYKITGKKHIPYIFVGPNLKLPLSRNPTINTAYKTSYDIALDFGIGLENKVKNFIFAPELRYSYGLLNINGNPSLKGLKLHSISLVLNFT</sequence>
<reference evidence="3 4" key="1">
    <citation type="submission" date="2019-02" db="EMBL/GenBank/DDBJ databases">
        <title>Genome sequence of the sea-ice species Brumimicrobium glaciale.</title>
        <authorList>
            <person name="Bowman J.P."/>
        </authorList>
    </citation>
    <scope>NUCLEOTIDE SEQUENCE [LARGE SCALE GENOMIC DNA]</scope>
    <source>
        <strain evidence="3 4">IC156</strain>
    </source>
</reference>
<comment type="caution">
    <text evidence="3">The sequence shown here is derived from an EMBL/GenBank/DDBJ whole genome shotgun (WGS) entry which is preliminary data.</text>
</comment>
<accession>A0A4Q4KHV4</accession>
<evidence type="ECO:0000256" key="1">
    <source>
        <dbReference type="SAM" id="SignalP"/>
    </source>
</evidence>
<evidence type="ECO:0000259" key="2">
    <source>
        <dbReference type="Pfam" id="PF13568"/>
    </source>
</evidence>
<name>A0A4Q4KHV4_9FLAO</name>
<keyword evidence="1" id="KW-0732">Signal</keyword>
<dbReference type="RefSeq" id="WP_130094139.1">
    <property type="nucleotide sequence ID" value="NZ_SETE01000005.1"/>
</dbReference>
<dbReference type="Proteomes" id="UP000293952">
    <property type="component" value="Unassembled WGS sequence"/>
</dbReference>
<dbReference type="InterPro" id="IPR025665">
    <property type="entry name" value="Beta-barrel_OMP_2"/>
</dbReference>
<dbReference type="Pfam" id="PF13568">
    <property type="entry name" value="OMP_b-brl_2"/>
    <property type="match status" value="1"/>
</dbReference>
<proteinExistence type="predicted"/>
<gene>
    <name evidence="3" type="ORF">ERX46_12115</name>
</gene>
<dbReference type="AlphaFoldDB" id="A0A4Q4KHV4"/>
<protein>
    <submittedName>
        <fullName evidence="3">PorT family protein</fullName>
    </submittedName>
</protein>
<keyword evidence="4" id="KW-1185">Reference proteome</keyword>